<evidence type="ECO:0000259" key="1">
    <source>
        <dbReference type="Pfam" id="PF04765"/>
    </source>
</evidence>
<dbReference type="InterPro" id="IPR006852">
    <property type="entry name" value="TOD1_MUCI70"/>
</dbReference>
<name>A0AB74EW12_9FIRM</name>
<protein>
    <recommendedName>
        <fullName evidence="1">TOD1/MUCI70 glycosyltransferase-like domain-containing protein</fullName>
    </recommendedName>
</protein>
<dbReference type="Pfam" id="PF04765">
    <property type="entry name" value="TOD1_MUCI70"/>
    <property type="match status" value="1"/>
</dbReference>
<proteinExistence type="predicted"/>
<dbReference type="PANTHER" id="PTHR12956">
    <property type="entry name" value="ALKALINE CERAMIDASE-RELATED"/>
    <property type="match status" value="1"/>
</dbReference>
<dbReference type="EMBL" id="FRBP01000003">
    <property type="protein sequence ID" value="SHL17688.1"/>
    <property type="molecule type" value="Genomic_DNA"/>
</dbReference>
<sequence>MYKESQESIQKMIENKKRIDYEFQHPDVYTKGQIVRKAVKEIVTTIRKTGLKRALFKIDCRLHKEKIFDKKITYDTNDLSEINYCCNSDCGDKRIAVYTAIFGEYDTLKEPEYIAPSCDYYIFTDCKVPSESVWKKLDYDHIEEMKGMDSYHLSKFVKIFPNLFFKDYDYSIWVDGATIIIADLYPFIDRLRENPIGMFDNPVHDCIYTEANFLVYYNRVQNEVIKSQISHYRKEGYPKHRGMFECTIIARQHHNDKCVHIMNEWWKQIVTFSMRDQISFPYVLWKENAEDLVTILGKNRNFNPRLRFDKHTKTHTYK</sequence>
<dbReference type="PANTHER" id="PTHR12956:SF17">
    <property type="entry name" value="OS01G0749100 PROTEIN"/>
    <property type="match status" value="1"/>
</dbReference>
<evidence type="ECO:0000313" key="2">
    <source>
        <dbReference type="EMBL" id="SHL17688.1"/>
    </source>
</evidence>
<feature type="domain" description="TOD1/MUCI70 glycosyltransferase-like" evidence="1">
    <location>
        <begin position="89"/>
        <end position="291"/>
    </location>
</feature>
<accession>A0AB74EW12</accession>
<comment type="caution">
    <text evidence="2">The sequence shown here is derived from an EMBL/GenBank/DDBJ whole genome shotgun (WGS) entry which is preliminary data.</text>
</comment>
<dbReference type="GeneID" id="68363000"/>
<dbReference type="Proteomes" id="UP000184012">
    <property type="component" value="Unassembled WGS sequence"/>
</dbReference>
<dbReference type="RefSeq" id="WP_013380115.1">
    <property type="nucleotide sequence ID" value="NC_014624.2"/>
</dbReference>
<evidence type="ECO:0000313" key="3">
    <source>
        <dbReference type="Proteomes" id="UP000184012"/>
    </source>
</evidence>
<dbReference type="AlphaFoldDB" id="A0AB74EW12"/>
<dbReference type="InterPro" id="IPR048354">
    <property type="entry name" value="TOD1_MUCI70_glycTrfase_dom"/>
</dbReference>
<reference evidence="2 3" key="1">
    <citation type="submission" date="2016-11" db="EMBL/GenBank/DDBJ databases">
        <authorList>
            <person name="Varghese N."/>
            <person name="Submissions S."/>
        </authorList>
    </citation>
    <scope>NUCLEOTIDE SEQUENCE [LARGE SCALE GENOMIC DNA]</scope>
    <source>
        <strain evidence="2 3">FD</strain>
    </source>
</reference>
<gene>
    <name evidence="2" type="ORF">SAMN04515649_10344</name>
</gene>
<organism evidence="2 3">
    <name type="scientific">Eubacterium callanderi</name>
    <dbReference type="NCBI Taxonomy" id="53442"/>
    <lineage>
        <taxon>Bacteria</taxon>
        <taxon>Bacillati</taxon>
        <taxon>Bacillota</taxon>
        <taxon>Clostridia</taxon>
        <taxon>Eubacteriales</taxon>
        <taxon>Eubacteriaceae</taxon>
        <taxon>Eubacterium</taxon>
    </lineage>
</organism>